<feature type="region of interest" description="Disordered" evidence="1">
    <location>
        <begin position="96"/>
        <end position="121"/>
    </location>
</feature>
<comment type="caution">
    <text evidence="2">The sequence shown here is derived from an EMBL/GenBank/DDBJ whole genome shotgun (WGS) entry which is preliminary data.</text>
</comment>
<evidence type="ECO:0000256" key="1">
    <source>
        <dbReference type="SAM" id="MobiDB-lite"/>
    </source>
</evidence>
<sequence>MAHVRTRPTHHLVTTSDQIKFLTKFDRSSIFFLKVKGLSISITKEGECGGLQLLTKFERTLNTDRQTDRLTNKFPHIYPPKRRLWGYNEIRKTLARYGSGRTERRTDRQRQSNIPMAGDKY</sequence>
<proteinExistence type="predicted"/>
<dbReference type="EMBL" id="JAIWYP010000006">
    <property type="protein sequence ID" value="KAH3809166.1"/>
    <property type="molecule type" value="Genomic_DNA"/>
</dbReference>
<name>A0A9D4JDR0_DREPO</name>
<evidence type="ECO:0000313" key="3">
    <source>
        <dbReference type="Proteomes" id="UP000828390"/>
    </source>
</evidence>
<organism evidence="2 3">
    <name type="scientific">Dreissena polymorpha</name>
    <name type="common">Zebra mussel</name>
    <name type="synonym">Mytilus polymorpha</name>
    <dbReference type="NCBI Taxonomy" id="45954"/>
    <lineage>
        <taxon>Eukaryota</taxon>
        <taxon>Metazoa</taxon>
        <taxon>Spiralia</taxon>
        <taxon>Lophotrochozoa</taxon>
        <taxon>Mollusca</taxon>
        <taxon>Bivalvia</taxon>
        <taxon>Autobranchia</taxon>
        <taxon>Heteroconchia</taxon>
        <taxon>Euheterodonta</taxon>
        <taxon>Imparidentia</taxon>
        <taxon>Neoheterodontei</taxon>
        <taxon>Myida</taxon>
        <taxon>Dreissenoidea</taxon>
        <taxon>Dreissenidae</taxon>
        <taxon>Dreissena</taxon>
    </lineage>
</organism>
<dbReference type="AlphaFoldDB" id="A0A9D4JDR0"/>
<reference evidence="2" key="2">
    <citation type="submission" date="2020-11" db="EMBL/GenBank/DDBJ databases">
        <authorList>
            <person name="McCartney M.A."/>
            <person name="Auch B."/>
            <person name="Kono T."/>
            <person name="Mallez S."/>
            <person name="Becker A."/>
            <person name="Gohl D.M."/>
            <person name="Silverstein K.A.T."/>
            <person name="Koren S."/>
            <person name="Bechman K.B."/>
            <person name="Herman A."/>
            <person name="Abrahante J.E."/>
            <person name="Garbe J."/>
        </authorList>
    </citation>
    <scope>NUCLEOTIDE SEQUENCE</scope>
    <source>
        <strain evidence="2">Duluth1</strain>
        <tissue evidence="2">Whole animal</tissue>
    </source>
</reference>
<keyword evidence="3" id="KW-1185">Reference proteome</keyword>
<dbReference type="Proteomes" id="UP000828390">
    <property type="component" value="Unassembled WGS sequence"/>
</dbReference>
<accession>A0A9D4JDR0</accession>
<feature type="compositionally biased region" description="Basic and acidic residues" evidence="1">
    <location>
        <begin position="101"/>
        <end position="110"/>
    </location>
</feature>
<gene>
    <name evidence="2" type="ORF">DPMN_137527</name>
</gene>
<reference evidence="2" key="1">
    <citation type="journal article" date="2019" name="bioRxiv">
        <title>The Genome of the Zebra Mussel, Dreissena polymorpha: A Resource for Invasive Species Research.</title>
        <authorList>
            <person name="McCartney M.A."/>
            <person name="Auch B."/>
            <person name="Kono T."/>
            <person name="Mallez S."/>
            <person name="Zhang Y."/>
            <person name="Obille A."/>
            <person name="Becker A."/>
            <person name="Abrahante J.E."/>
            <person name="Garbe J."/>
            <person name="Badalamenti J.P."/>
            <person name="Herman A."/>
            <person name="Mangelson H."/>
            <person name="Liachko I."/>
            <person name="Sullivan S."/>
            <person name="Sone E.D."/>
            <person name="Koren S."/>
            <person name="Silverstein K.A.T."/>
            <person name="Beckman K.B."/>
            <person name="Gohl D.M."/>
        </authorList>
    </citation>
    <scope>NUCLEOTIDE SEQUENCE</scope>
    <source>
        <strain evidence="2">Duluth1</strain>
        <tissue evidence="2">Whole animal</tissue>
    </source>
</reference>
<protein>
    <submittedName>
        <fullName evidence="2">Uncharacterized protein</fullName>
    </submittedName>
</protein>
<evidence type="ECO:0000313" key="2">
    <source>
        <dbReference type="EMBL" id="KAH3809166.1"/>
    </source>
</evidence>